<organism evidence="2 3">
    <name type="scientific">Archangium gephyra</name>
    <dbReference type="NCBI Taxonomy" id="48"/>
    <lineage>
        <taxon>Bacteria</taxon>
        <taxon>Pseudomonadati</taxon>
        <taxon>Myxococcota</taxon>
        <taxon>Myxococcia</taxon>
        <taxon>Myxococcales</taxon>
        <taxon>Cystobacterineae</taxon>
        <taxon>Archangiaceae</taxon>
        <taxon>Archangium</taxon>
    </lineage>
</organism>
<dbReference type="InterPro" id="IPR011604">
    <property type="entry name" value="PDDEXK-like_dom_sf"/>
</dbReference>
<gene>
    <name evidence="2" type="ORF">DI536_04355</name>
</gene>
<feature type="domain" description="PD-(D/E)XK endonuclease-like" evidence="1">
    <location>
        <begin position="3"/>
        <end position="236"/>
    </location>
</feature>
<evidence type="ECO:0000259" key="1">
    <source>
        <dbReference type="Pfam" id="PF12705"/>
    </source>
</evidence>
<comment type="caution">
    <text evidence="2">The sequence shown here is derived from an EMBL/GenBank/DDBJ whole genome shotgun (WGS) entry which is preliminary data.</text>
</comment>
<dbReference type="Proteomes" id="UP000249061">
    <property type="component" value="Unassembled WGS sequence"/>
</dbReference>
<dbReference type="EMBL" id="QFQP01000002">
    <property type="protein sequence ID" value="PZR17552.1"/>
    <property type="molecule type" value="Genomic_DNA"/>
</dbReference>
<accession>A0A2W5TSH1</accession>
<evidence type="ECO:0000313" key="2">
    <source>
        <dbReference type="EMBL" id="PZR17552.1"/>
    </source>
</evidence>
<protein>
    <recommendedName>
        <fullName evidence="1">PD-(D/E)XK endonuclease-like domain-containing protein</fullName>
    </recommendedName>
</protein>
<name>A0A2W5TSH1_9BACT</name>
<evidence type="ECO:0000313" key="3">
    <source>
        <dbReference type="Proteomes" id="UP000249061"/>
    </source>
</evidence>
<dbReference type="Gene3D" id="3.90.320.10">
    <property type="match status" value="1"/>
</dbReference>
<dbReference type="Pfam" id="PF12705">
    <property type="entry name" value="PDDEXK_1"/>
    <property type="match status" value="1"/>
</dbReference>
<dbReference type="InterPro" id="IPR038726">
    <property type="entry name" value="PDDEXK_AddAB-type"/>
</dbReference>
<dbReference type="AlphaFoldDB" id="A0A2W5TSH1"/>
<proteinExistence type="predicted"/>
<reference evidence="2 3" key="1">
    <citation type="submission" date="2017-08" db="EMBL/GenBank/DDBJ databases">
        <title>Infants hospitalized years apart are colonized by the same room-sourced microbial strains.</title>
        <authorList>
            <person name="Brooks B."/>
            <person name="Olm M.R."/>
            <person name="Firek B.A."/>
            <person name="Baker R."/>
            <person name="Thomas B.C."/>
            <person name="Morowitz M.J."/>
            <person name="Banfield J.F."/>
        </authorList>
    </citation>
    <scope>NUCLEOTIDE SEQUENCE [LARGE SCALE GENOMIC DNA]</scope>
    <source>
        <strain evidence="2">S2_003_000_R2_14</strain>
    </source>
</reference>
<sequence>MASISTLPRLEACPTSEVLQHIDDAAGPYAAHGTAVHAYLDAIAKGATQEQALADVPEEHREACAGIDLDQVPHSQAGGWASEVAVALDYEADTARVLEGVVNRQYRELGATEIAGTADLVSLVDEEDGGVTVVVLDVKTGRRWLGRPEDHLQLLGYARAFALAYGATRARVGWLYVHDDETPRLVMGDVDEFALDAAGARIRDAMNAVAWLRDTETHAPKPGDHCTYCPAYRGCPAHTAMVKAFLSNSMDVARGGALGVDGPLPVIRAEDLPVALDRVKAVIDLAERVKKEIEDAVRAVGRVELPNDRVLTEVWESREKIDAEKARPILVEEFGDAANDEIEVKTSFTKAALKRLAQGRASRTKERIGELEAAVMKRIRAVEGVTTSGFAKVAIVKRAKAGGA</sequence>